<evidence type="ECO:0000313" key="5">
    <source>
        <dbReference type="Proteomes" id="UP001183809"/>
    </source>
</evidence>
<dbReference type="Pfam" id="PF13180">
    <property type="entry name" value="PDZ_2"/>
    <property type="match status" value="1"/>
</dbReference>
<dbReference type="Gene3D" id="2.30.42.10">
    <property type="match status" value="1"/>
</dbReference>
<dbReference type="SMART" id="SM00228">
    <property type="entry name" value="PDZ"/>
    <property type="match status" value="1"/>
</dbReference>
<dbReference type="InterPro" id="IPR001478">
    <property type="entry name" value="PDZ"/>
</dbReference>
<accession>A0ABU2U558</accession>
<gene>
    <name evidence="4" type="ORF">RM764_36020</name>
</gene>
<keyword evidence="2" id="KW-0812">Transmembrane</keyword>
<keyword evidence="2" id="KW-0472">Membrane</keyword>
<reference evidence="5" key="1">
    <citation type="submission" date="2023-07" db="EMBL/GenBank/DDBJ databases">
        <title>30 novel species of actinomycetes from the DSMZ collection.</title>
        <authorList>
            <person name="Nouioui I."/>
        </authorList>
    </citation>
    <scope>NUCLEOTIDE SEQUENCE [LARGE SCALE GENOMIC DNA]</scope>
    <source>
        <strain evidence="5">DSM 41699</strain>
    </source>
</reference>
<feature type="region of interest" description="Disordered" evidence="1">
    <location>
        <begin position="85"/>
        <end position="120"/>
    </location>
</feature>
<dbReference type="EMBL" id="JAVREY010000071">
    <property type="protein sequence ID" value="MDT0468341.1"/>
    <property type="molecule type" value="Genomic_DNA"/>
</dbReference>
<evidence type="ECO:0000259" key="3">
    <source>
        <dbReference type="SMART" id="SM00228"/>
    </source>
</evidence>
<protein>
    <submittedName>
        <fullName evidence="4">PDZ domain-containing protein</fullName>
    </submittedName>
</protein>
<keyword evidence="5" id="KW-1185">Reference proteome</keyword>
<proteinExistence type="predicted"/>
<dbReference type="SUPFAM" id="SSF50156">
    <property type="entry name" value="PDZ domain-like"/>
    <property type="match status" value="1"/>
</dbReference>
<dbReference type="RefSeq" id="WP_311699787.1">
    <property type="nucleotide sequence ID" value="NZ_JAVREY010000071.1"/>
</dbReference>
<keyword evidence="2" id="KW-1133">Transmembrane helix</keyword>
<evidence type="ECO:0000313" key="4">
    <source>
        <dbReference type="EMBL" id="MDT0468341.1"/>
    </source>
</evidence>
<name>A0ABU2U558_9ACTN</name>
<comment type="caution">
    <text evidence="4">The sequence shown here is derived from an EMBL/GenBank/DDBJ whole genome shotgun (WGS) entry which is preliminary data.</text>
</comment>
<evidence type="ECO:0000256" key="1">
    <source>
        <dbReference type="SAM" id="MobiDB-lite"/>
    </source>
</evidence>
<evidence type="ECO:0000256" key="2">
    <source>
        <dbReference type="SAM" id="Phobius"/>
    </source>
</evidence>
<dbReference type="Proteomes" id="UP001183809">
    <property type="component" value="Unassembled WGS sequence"/>
</dbReference>
<feature type="domain" description="PDZ" evidence="3">
    <location>
        <begin position="121"/>
        <end position="192"/>
    </location>
</feature>
<sequence>MDRAASRPDPGPGRRTGEGRPSGPARRPPPARRGGGLAIMLCVLVAGTFMVLSGVGLGTVGATVTGMGRFAQLKRHAVAAGRFTPSVAGGRSRGTGHTPARTTSAAARGGGEGPAPAPPRATLGVEAVDAEGGGALLVGVHVPGAGHSAGLVRGDVVVAFDGTRLGSAGDLARAIAAVRPGTAVTLTVRRSDGTRAHLTARPGVLT</sequence>
<feature type="transmembrane region" description="Helical" evidence="2">
    <location>
        <begin position="37"/>
        <end position="65"/>
    </location>
</feature>
<dbReference type="InterPro" id="IPR036034">
    <property type="entry name" value="PDZ_sf"/>
</dbReference>
<organism evidence="4 5">
    <name type="scientific">Streptomyces gibsoniae</name>
    <dbReference type="NCBI Taxonomy" id="3075529"/>
    <lineage>
        <taxon>Bacteria</taxon>
        <taxon>Bacillati</taxon>
        <taxon>Actinomycetota</taxon>
        <taxon>Actinomycetes</taxon>
        <taxon>Kitasatosporales</taxon>
        <taxon>Streptomycetaceae</taxon>
        <taxon>Streptomyces</taxon>
    </lineage>
</organism>
<feature type="region of interest" description="Disordered" evidence="1">
    <location>
        <begin position="1"/>
        <end position="33"/>
    </location>
</feature>